<dbReference type="EMBL" id="MKKU01000169">
    <property type="protein sequence ID" value="RNF20852.1"/>
    <property type="molecule type" value="Genomic_DNA"/>
</dbReference>
<dbReference type="GeneID" id="40317193"/>
<comment type="caution">
    <text evidence="1">The sequence shown here is derived from an EMBL/GenBank/DDBJ whole genome shotgun (WGS) entry which is preliminary data.</text>
</comment>
<organism evidence="1 2">
    <name type="scientific">Trypanosoma conorhini</name>
    <dbReference type="NCBI Taxonomy" id="83891"/>
    <lineage>
        <taxon>Eukaryota</taxon>
        <taxon>Discoba</taxon>
        <taxon>Euglenozoa</taxon>
        <taxon>Kinetoplastea</taxon>
        <taxon>Metakinetoplastina</taxon>
        <taxon>Trypanosomatida</taxon>
        <taxon>Trypanosomatidae</taxon>
        <taxon>Trypanosoma</taxon>
    </lineage>
</organism>
<proteinExistence type="predicted"/>
<dbReference type="Proteomes" id="UP000284403">
    <property type="component" value="Unassembled WGS sequence"/>
</dbReference>
<keyword evidence="2" id="KW-1185">Reference proteome</keyword>
<reference evidence="1 2" key="1">
    <citation type="journal article" date="2018" name="BMC Genomics">
        <title>Genomic comparison of Trypanosoma conorhini and Trypanosoma rangeli to Trypanosoma cruzi strains of high and low virulence.</title>
        <authorList>
            <person name="Bradwell K.R."/>
            <person name="Koparde V.N."/>
            <person name="Matveyev A.V."/>
            <person name="Serrano M.G."/>
            <person name="Alves J.M."/>
            <person name="Parikh H."/>
            <person name="Huang B."/>
            <person name="Lee V."/>
            <person name="Espinosa-Alvarez O."/>
            <person name="Ortiz P.A."/>
            <person name="Costa-Martins A.G."/>
            <person name="Teixeira M.M."/>
            <person name="Buck G.A."/>
        </authorList>
    </citation>
    <scope>NUCLEOTIDE SEQUENCE [LARGE SCALE GENOMIC DNA]</scope>
    <source>
        <strain evidence="1 2">025E</strain>
    </source>
</reference>
<accession>A0A3R7NE53</accession>
<dbReference type="RefSeq" id="XP_029229348.1">
    <property type="nucleotide sequence ID" value="XM_029370500.1"/>
</dbReference>
<dbReference type="AlphaFoldDB" id="A0A3R7NE53"/>
<gene>
    <name evidence="1" type="ORF">Tco025E_03582</name>
</gene>
<sequence length="100" mass="11077">MSATSCTCRRGLASSQWWGLSRSSEGSSAPPRSILKFAKVWRQQAKGRTLHHHLWEHWGVDPPAARLPTFTAVWWSSFPVFLLGTGVDAPGIVPSTDVYL</sequence>
<name>A0A3R7NE53_9TRYP</name>
<evidence type="ECO:0000313" key="1">
    <source>
        <dbReference type="EMBL" id="RNF20852.1"/>
    </source>
</evidence>
<evidence type="ECO:0000313" key="2">
    <source>
        <dbReference type="Proteomes" id="UP000284403"/>
    </source>
</evidence>
<protein>
    <submittedName>
        <fullName evidence="1">Uncharacterized protein</fullName>
    </submittedName>
</protein>